<dbReference type="PROSITE" id="PS00039">
    <property type="entry name" value="DEAD_ATP_HELICASE"/>
    <property type="match status" value="1"/>
</dbReference>
<feature type="compositionally biased region" description="Basic and acidic residues" evidence="12">
    <location>
        <begin position="100"/>
        <end position="169"/>
    </location>
</feature>
<keyword evidence="2" id="KW-0507">mRNA processing</keyword>
<evidence type="ECO:0000256" key="6">
    <source>
        <dbReference type="ARBA" id="ARBA00022840"/>
    </source>
</evidence>
<dbReference type="PROSITE" id="PS51192">
    <property type="entry name" value="HELICASE_ATP_BIND_1"/>
    <property type="match status" value="1"/>
</dbReference>
<dbReference type="GO" id="GO:0005524">
    <property type="term" value="F:ATP binding"/>
    <property type="evidence" value="ECO:0007669"/>
    <property type="project" value="UniProtKB-KW"/>
</dbReference>
<evidence type="ECO:0000256" key="1">
    <source>
        <dbReference type="ARBA" id="ARBA00012552"/>
    </source>
</evidence>
<keyword evidence="4 11" id="KW-0378">Hydrolase</keyword>
<dbReference type="InterPro" id="IPR000629">
    <property type="entry name" value="RNA-helicase_DEAD-box_CS"/>
</dbReference>
<proteinExistence type="evidence at transcript level"/>
<dbReference type="PANTHER" id="PTHR47958">
    <property type="entry name" value="ATP-DEPENDENT RNA HELICASE DBP3"/>
    <property type="match status" value="1"/>
</dbReference>
<evidence type="ECO:0000259" key="14">
    <source>
        <dbReference type="PROSITE" id="PS51194"/>
    </source>
</evidence>
<keyword evidence="6 11" id="KW-0067">ATP-binding</keyword>
<dbReference type="Gene3D" id="3.40.50.300">
    <property type="entry name" value="P-loop containing nucleotide triphosphate hydrolases"/>
    <property type="match status" value="2"/>
</dbReference>
<evidence type="ECO:0000256" key="7">
    <source>
        <dbReference type="ARBA" id="ARBA00023187"/>
    </source>
</evidence>
<evidence type="ECO:0000259" key="15">
    <source>
        <dbReference type="PROSITE" id="PS51195"/>
    </source>
</evidence>
<organism evidence="16">
    <name type="scientific">Hirondellea gigas</name>
    <dbReference type="NCBI Taxonomy" id="1518452"/>
    <lineage>
        <taxon>Eukaryota</taxon>
        <taxon>Metazoa</taxon>
        <taxon>Ecdysozoa</taxon>
        <taxon>Arthropoda</taxon>
        <taxon>Crustacea</taxon>
        <taxon>Multicrustacea</taxon>
        <taxon>Malacostraca</taxon>
        <taxon>Eumalacostraca</taxon>
        <taxon>Peracarida</taxon>
        <taxon>Amphipoda</taxon>
        <taxon>Amphilochidea</taxon>
        <taxon>Lysianassida</taxon>
        <taxon>Lysianassidira</taxon>
        <taxon>Lysianassoidea</taxon>
        <taxon>Lysianassidae</taxon>
        <taxon>Hirondellea</taxon>
    </lineage>
</organism>
<evidence type="ECO:0000313" key="16">
    <source>
        <dbReference type="EMBL" id="LAB72556.1"/>
    </source>
</evidence>
<evidence type="ECO:0000256" key="8">
    <source>
        <dbReference type="ARBA" id="ARBA00037954"/>
    </source>
</evidence>
<feature type="region of interest" description="Disordered" evidence="12">
    <location>
        <begin position="266"/>
        <end position="289"/>
    </location>
</feature>
<dbReference type="Pfam" id="PF00271">
    <property type="entry name" value="Helicase_C"/>
    <property type="match status" value="1"/>
</dbReference>
<keyword evidence="7" id="KW-0508">mRNA splicing</keyword>
<evidence type="ECO:0000256" key="11">
    <source>
        <dbReference type="RuleBase" id="RU000492"/>
    </source>
</evidence>
<keyword evidence="5 11" id="KW-0347">Helicase</keyword>
<evidence type="ECO:0000256" key="5">
    <source>
        <dbReference type="ARBA" id="ARBA00022806"/>
    </source>
</evidence>
<dbReference type="GO" id="GO:0006397">
    <property type="term" value="P:mRNA processing"/>
    <property type="evidence" value="ECO:0007669"/>
    <property type="project" value="UniProtKB-KW"/>
</dbReference>
<feature type="compositionally biased region" description="Basic and acidic residues" evidence="12">
    <location>
        <begin position="23"/>
        <end position="60"/>
    </location>
</feature>
<dbReference type="InterPro" id="IPR057479">
    <property type="entry name" value="PRP28/DDX23-like_helical"/>
</dbReference>
<dbReference type="PROSITE" id="PS51195">
    <property type="entry name" value="Q_MOTIF"/>
    <property type="match status" value="1"/>
</dbReference>
<dbReference type="InterPro" id="IPR014001">
    <property type="entry name" value="Helicase_ATP-bd"/>
</dbReference>
<dbReference type="GO" id="GO:0016787">
    <property type="term" value="F:hydrolase activity"/>
    <property type="evidence" value="ECO:0007669"/>
    <property type="project" value="UniProtKB-KW"/>
</dbReference>
<dbReference type="SUPFAM" id="SSF52540">
    <property type="entry name" value="P-loop containing nucleoside triphosphate hydrolases"/>
    <property type="match status" value="2"/>
</dbReference>
<sequence>MGRSRSPRRRRSRSGSRSRWRRRDSSRDNGRESSRRSRKRSHEDDEHRAAAQIVGEKRKGAPFEGLQAFAKRVKLQAQEQLKPVFLSKAQRQALALQRLSDQRKKQREKQDEARQARKDLEKRTRELDNDRDSYRRDNRFMSERDRERERAHRQESRDERNKQRAVQKKEDIAVRLKQDIKDSYLGRKKRKKRVIPPSQKFRFSFDWEATDDTSQDLHPLYQHRAELAMQFGRGYIAGIDRDEQKKKNTVYDDLVKKHKITDEHLRKDVDAKRKERARKEKESKKEKRRLNRHWKEKTLSEMLPRDWRIFKEDYNITTRGSDIPLPLRSWKESKLPKGILESLRDIGYKHPTPVQRMAIPIGLSNRDVVGIAETGSGKTAAFLLPMLVYIQTLPKMTTEVALDGPYALVLAPSRELAQQIENECHKFSARTGIRSAPVVGGVPIEAQAFQLREGAEIVIATPGRLKDCLDRRFTVLNQCNYIVLDEADRMMEMGFQEQVTSILDQMPSSNLRPENPEDLVDNHQYRQTIMFSATMPQQVEFLTKKFLRNPVFLSIGDRTGKSADTVKQHVIFTTGPLKRKVVRELLDRSEAPIMVFCNQKNECDALSRFLNDQGYNTDVLHGGKIQEVREYALASLKDGTIDTLVCTNVAGRGIDIKGVTHVINFDMPATMDEYTHRIGRTGRAGALGEATSLITNADEDIMYELKQKLIATGNVVPHELAKHPAALAKPGTIVKPKILFLK</sequence>
<reference evidence="16" key="1">
    <citation type="journal article" date="2018" name="Biosci. Biotechnol. Biochem.">
        <title>Polysaccharide hydrolase of the hadal zone amphipods Hirondellea gigas.</title>
        <authorList>
            <person name="Kobayashi H."/>
            <person name="Nagahama T."/>
            <person name="Arai W."/>
            <person name="Sasagawa Y."/>
            <person name="Umeda M."/>
            <person name="Hayashi T."/>
            <person name="Nikaido I."/>
            <person name="Watanabe H."/>
            <person name="Oguri K."/>
            <person name="Kitazato H."/>
            <person name="Fujioka K."/>
            <person name="Kido Y."/>
            <person name="Takami H."/>
        </authorList>
    </citation>
    <scope>NUCLEOTIDE SEQUENCE</scope>
    <source>
        <tissue evidence="16">Whole body</tissue>
    </source>
</reference>
<dbReference type="Pfam" id="PF00270">
    <property type="entry name" value="DEAD"/>
    <property type="match status" value="1"/>
</dbReference>
<dbReference type="EMBL" id="IACF01006973">
    <property type="protein sequence ID" value="LAB72556.1"/>
    <property type="molecule type" value="mRNA"/>
</dbReference>
<evidence type="ECO:0000256" key="3">
    <source>
        <dbReference type="ARBA" id="ARBA00022741"/>
    </source>
</evidence>
<dbReference type="SMART" id="SM00487">
    <property type="entry name" value="DEXDc"/>
    <property type="match status" value="1"/>
</dbReference>
<accession>A0A2P2IF26</accession>
<feature type="compositionally biased region" description="Basic and acidic residues" evidence="12">
    <location>
        <begin position="266"/>
        <end position="285"/>
    </location>
</feature>
<comment type="similarity">
    <text evidence="8">Belongs to the DEAD box helicase family. DDX23/PRP28 subfamily.</text>
</comment>
<evidence type="ECO:0000256" key="4">
    <source>
        <dbReference type="ARBA" id="ARBA00022801"/>
    </source>
</evidence>
<keyword evidence="3 11" id="KW-0547">Nucleotide-binding</keyword>
<dbReference type="SMART" id="SM00490">
    <property type="entry name" value="HELICc"/>
    <property type="match status" value="1"/>
</dbReference>
<dbReference type="CDD" id="cd18787">
    <property type="entry name" value="SF2_C_DEAD"/>
    <property type="match status" value="1"/>
</dbReference>
<feature type="domain" description="Helicase C-terminal" evidence="14">
    <location>
        <begin position="581"/>
        <end position="728"/>
    </location>
</feature>
<feature type="compositionally biased region" description="Basic residues" evidence="12">
    <location>
        <begin position="1"/>
        <end position="22"/>
    </location>
</feature>
<dbReference type="GO" id="GO:0003724">
    <property type="term" value="F:RNA helicase activity"/>
    <property type="evidence" value="ECO:0007669"/>
    <property type="project" value="UniProtKB-EC"/>
</dbReference>
<dbReference type="PROSITE" id="PS51194">
    <property type="entry name" value="HELICASE_CTER"/>
    <property type="match status" value="1"/>
</dbReference>
<feature type="short sequence motif" description="Q motif" evidence="10">
    <location>
        <begin position="328"/>
        <end position="356"/>
    </location>
</feature>
<evidence type="ECO:0000256" key="2">
    <source>
        <dbReference type="ARBA" id="ARBA00022664"/>
    </source>
</evidence>
<evidence type="ECO:0000256" key="10">
    <source>
        <dbReference type="PROSITE-ProRule" id="PRU00552"/>
    </source>
</evidence>
<evidence type="ECO:0000256" key="9">
    <source>
        <dbReference type="ARBA" id="ARBA00047984"/>
    </source>
</evidence>
<feature type="domain" description="DEAD-box RNA helicase Q" evidence="15">
    <location>
        <begin position="328"/>
        <end position="356"/>
    </location>
</feature>
<dbReference type="EC" id="3.6.4.13" evidence="1"/>
<dbReference type="AlphaFoldDB" id="A0A2P2IF26"/>
<evidence type="ECO:0000256" key="12">
    <source>
        <dbReference type="SAM" id="MobiDB-lite"/>
    </source>
</evidence>
<dbReference type="InterPro" id="IPR001650">
    <property type="entry name" value="Helicase_C-like"/>
</dbReference>
<dbReference type="GO" id="GO:0008380">
    <property type="term" value="P:RNA splicing"/>
    <property type="evidence" value="ECO:0007669"/>
    <property type="project" value="UniProtKB-KW"/>
</dbReference>
<feature type="region of interest" description="Disordered" evidence="12">
    <location>
        <begin position="97"/>
        <end position="169"/>
    </location>
</feature>
<dbReference type="InterPro" id="IPR011545">
    <property type="entry name" value="DEAD/DEAH_box_helicase_dom"/>
</dbReference>
<evidence type="ECO:0000259" key="13">
    <source>
        <dbReference type="PROSITE" id="PS51192"/>
    </source>
</evidence>
<dbReference type="GO" id="GO:0003676">
    <property type="term" value="F:nucleic acid binding"/>
    <property type="evidence" value="ECO:0007669"/>
    <property type="project" value="InterPro"/>
</dbReference>
<dbReference type="Pfam" id="PF25430">
    <property type="entry name" value="DDX23"/>
    <property type="match status" value="1"/>
</dbReference>
<protein>
    <recommendedName>
        <fullName evidence="1">RNA helicase</fullName>
        <ecNumber evidence="1">3.6.4.13</ecNumber>
    </recommendedName>
</protein>
<feature type="domain" description="Helicase ATP-binding" evidence="13">
    <location>
        <begin position="359"/>
        <end position="553"/>
    </location>
</feature>
<comment type="catalytic activity">
    <reaction evidence="9">
        <text>ATP + H2O = ADP + phosphate + H(+)</text>
        <dbReference type="Rhea" id="RHEA:13065"/>
        <dbReference type="ChEBI" id="CHEBI:15377"/>
        <dbReference type="ChEBI" id="CHEBI:15378"/>
        <dbReference type="ChEBI" id="CHEBI:30616"/>
        <dbReference type="ChEBI" id="CHEBI:43474"/>
        <dbReference type="ChEBI" id="CHEBI:456216"/>
        <dbReference type="EC" id="3.6.4.13"/>
    </reaction>
</comment>
<feature type="region of interest" description="Disordered" evidence="12">
    <location>
        <begin position="1"/>
        <end position="60"/>
    </location>
</feature>
<dbReference type="CDD" id="cd17945">
    <property type="entry name" value="DEADc_DDX23"/>
    <property type="match status" value="1"/>
</dbReference>
<dbReference type="InterPro" id="IPR027417">
    <property type="entry name" value="P-loop_NTPase"/>
</dbReference>
<dbReference type="InterPro" id="IPR014014">
    <property type="entry name" value="RNA_helicase_DEAD_Q_motif"/>
</dbReference>
<name>A0A2P2IF26_9CRUS</name>